<keyword evidence="10" id="KW-0067">ATP-binding</keyword>
<dbReference type="InterPro" id="IPR003439">
    <property type="entry name" value="ABC_transporter-like_ATP-bd"/>
</dbReference>
<dbReference type="EMBL" id="NIVC01000181">
    <property type="protein sequence ID" value="PAA88602.1"/>
    <property type="molecule type" value="Genomic_DNA"/>
</dbReference>
<keyword evidence="11" id="KW-1278">Translocase</keyword>
<evidence type="ECO:0000256" key="9">
    <source>
        <dbReference type="ARBA" id="ARBA00022741"/>
    </source>
</evidence>
<evidence type="ECO:0000256" key="17">
    <source>
        <dbReference type="SAM" id="Phobius"/>
    </source>
</evidence>
<dbReference type="PROSITE" id="PS00211">
    <property type="entry name" value="ABC_TRANSPORTER_1"/>
    <property type="match status" value="2"/>
</dbReference>
<keyword evidence="21" id="KW-1185">Reference proteome</keyword>
<evidence type="ECO:0000256" key="7">
    <source>
        <dbReference type="ARBA" id="ARBA00022692"/>
    </source>
</evidence>
<sequence length="1584" mass="176664">MAKMEFQNGTGALGAIYWESLCGSASLDWAFWSDDLTVNTNDPDLTLCFQYTMLHWLPAVFLLCVSAFHLRDLRRMQSKPGRGVSLFNLAKCVLLLPMMLLMVMDFFRAVTDASSGLVTPAVMYVYPILMLLVLLLVLFITYYEYRKGVHSSGLLFLFWLLELLCSIVILRSKIRYESMQLPNADAFRLVTWSTFVAFAAVQFVAQLFVDRGALAQHGGSRGRSYNETTDETRSLLQRNEPEKMRPYMKRFVKHNLEPCPELSSSFLSQISFYWLTGMIIRGYKRALTGDDLWALLDRDTCGYIVPLLQKFWKQEQAKAGKSHQFKYTNQMTSNGLPVAGGRPDGYQNAEHVASRPDTATYKPSFLRVLGKVFGWPYFIAGIWKLAYDLINFAQPQLLSLLILFIQNGDPYEWRGYFLAVALFLVALFKTFIFQQYYHGTYTTGMRLRTAVIAAVYRKALRLSSSARKNKTVGEIVNLMSVDAQKLQDAPAFLHQLWGAPIIIALALYFLWLQLGPSVLAGLFVMVLLIPVNGIIASRIRKLQISQMKWKDQRIKVMNEVLNGIKVLKLYAWEAFFDKGVREKRDQELKLLLAAAYLNAASAITWFCAPFLVALATFAVYVLSSPENILDANKAFVSLTLFNIMNFPLSILPGAITYLVTSLVSVGRITSFLNADEVDPDAVDTSGHANDSHEFPVQVHKGDFKWGPDEPLVLKDVNLKIPNGKLVAIVGSVGAGKTSLVSALLGELVKTSGSVSVTGTVGYVPQQAWCQNATLRDNITFGKAFQKTTFERVISACALKPDIKILPGGLETEIGEKGINLSGGQKQRISLARAVYSDTDLYFLDDPLSAVDSHVGKHIFEQVLGPSGLLSNKTRLLVTHGISFLPKMDLIVVLKDGSVSEVGTYSELLQHNGGFAEFIQQYLEEEDDEEEGDEETQSLRAELRRTISYLSGSEMSDAEGLRSRRQSHFSGAPSRRRSKVSVTLDDEANKVAADGRQLIQEESSETGSVKLSVFKSYVRSFGFGNFAFSVLTYALFIACQVGQNLWLSEWSQDEAINGTQDTALRDLRLGVYGAIGGGQAIFVLLQNIGIALGTYWASKVLHDDILDNIMKTPLSFFDITPIGRIINRFGKDIDTVDVSIPLTLRIWLMTFGGVVGTIIIIGITTKEFILLFIPLLVLYYFAQRFYVCTSRQLKRIDSVRRSPIYSHFQETIVGASCIRAFGKQQDFVDKSDYLVDWNQMAWYPSIVSNRWLQISLEGIGNFVILFTAVFAVASRYSINAGLAGLAVSYALQVTSSLNYVVRMTCDLETYIVAVERIKEYVEVPTEAPWYNNAARPRSGWPDSGRVEFKNYSVRYRPGLDLVLRDICAAVQPGEKVGIVGRTGAGKSSLTLALFRILEPAGGRIEIDGVDIASLGLHDLRSKLTIIPQDPVLFSGSLRYNLDPAEEHSDAEVWKSIELAHLKEFVAAQPAGLEFVCSEGGENMSVGQRQLVCLARALLRKTKILVLDEATAAIDLETDDLIQQTIRREFKACSVLTIAHRLNTIIDYDKILVLDKGLVKEFDAPKVLLDNPRTIFYGMVRDAGLV</sequence>
<dbReference type="SUPFAM" id="SSF52540">
    <property type="entry name" value="P-loop containing nucleoside triphosphate hydrolases"/>
    <property type="match status" value="2"/>
</dbReference>
<proteinExistence type="inferred from homology"/>
<dbReference type="GO" id="GO:0005774">
    <property type="term" value="C:vacuolar membrane"/>
    <property type="evidence" value="ECO:0007669"/>
    <property type="project" value="UniProtKB-SubCell"/>
</dbReference>
<dbReference type="GO" id="GO:0000323">
    <property type="term" value="C:lytic vacuole"/>
    <property type="evidence" value="ECO:0007669"/>
    <property type="project" value="UniProtKB-ARBA"/>
</dbReference>
<dbReference type="InterPro" id="IPR056227">
    <property type="entry name" value="TMD0_ABC"/>
</dbReference>
<dbReference type="InterPro" id="IPR050173">
    <property type="entry name" value="ABC_transporter_C-like"/>
</dbReference>
<keyword evidence="4" id="KW-0813">Transport</keyword>
<feature type="transmembrane region" description="Helical" evidence="17">
    <location>
        <begin position="1168"/>
        <end position="1186"/>
    </location>
</feature>
<comment type="similarity">
    <text evidence="3">Belongs to the ABC transporter superfamily. ABCC family. Conjugate transporter (TC 3.A.1.208) subfamily.</text>
</comment>
<evidence type="ECO:0000313" key="20">
    <source>
        <dbReference type="EMBL" id="PAA88602.1"/>
    </source>
</evidence>
<feature type="domain" description="ABC transmembrane type-1" evidence="19">
    <location>
        <begin position="1026"/>
        <end position="1308"/>
    </location>
</feature>
<dbReference type="Pfam" id="PF24357">
    <property type="entry name" value="TMD0_ABC"/>
    <property type="match status" value="1"/>
</dbReference>
<dbReference type="NCBIfam" id="TIGR00957">
    <property type="entry name" value="MRP_assoc_pro"/>
    <property type="match status" value="1"/>
</dbReference>
<comment type="subcellular location">
    <subcellularLocation>
        <location evidence="2">Cell membrane</location>
        <topology evidence="2">Multi-pass membrane protein</topology>
    </subcellularLocation>
    <subcellularLocation>
        <location evidence="1">Vacuole membrane</location>
        <topology evidence="1">Multi-pass membrane protein</topology>
    </subcellularLocation>
</comment>
<evidence type="ECO:0000313" key="21">
    <source>
        <dbReference type="Proteomes" id="UP000215902"/>
    </source>
</evidence>
<feature type="domain" description="ABC transmembrane type-1" evidence="19">
    <location>
        <begin position="378"/>
        <end position="660"/>
    </location>
</feature>
<dbReference type="InterPro" id="IPR005292">
    <property type="entry name" value="MRP"/>
</dbReference>
<feature type="transmembrane region" description="Helical" evidence="17">
    <location>
        <begin position="413"/>
        <end position="432"/>
    </location>
</feature>
<dbReference type="InterPro" id="IPR011527">
    <property type="entry name" value="ABC1_TM_dom"/>
</dbReference>
<feature type="transmembrane region" description="Helical" evidence="17">
    <location>
        <begin position="154"/>
        <end position="174"/>
    </location>
</feature>
<evidence type="ECO:0000259" key="19">
    <source>
        <dbReference type="PROSITE" id="PS50929"/>
    </source>
</evidence>
<keyword evidence="6" id="KW-0926">Vacuole</keyword>
<dbReference type="GO" id="GO:0015431">
    <property type="term" value="F:ABC-type glutathione S-conjugate transporter activity"/>
    <property type="evidence" value="ECO:0007669"/>
    <property type="project" value="UniProtKB-EC"/>
</dbReference>
<feature type="transmembrane region" description="Helical" evidence="17">
    <location>
        <begin position="186"/>
        <end position="209"/>
    </location>
</feature>
<feature type="transmembrane region" description="Helical" evidence="17">
    <location>
        <begin position="83"/>
        <end position="104"/>
    </location>
</feature>
<organism evidence="20 21">
    <name type="scientific">Macrostomum lignano</name>
    <dbReference type="NCBI Taxonomy" id="282301"/>
    <lineage>
        <taxon>Eukaryota</taxon>
        <taxon>Metazoa</taxon>
        <taxon>Spiralia</taxon>
        <taxon>Lophotrochozoa</taxon>
        <taxon>Platyhelminthes</taxon>
        <taxon>Rhabditophora</taxon>
        <taxon>Macrostomorpha</taxon>
        <taxon>Macrostomida</taxon>
        <taxon>Macrostomidae</taxon>
        <taxon>Macrostomum</taxon>
    </lineage>
</organism>
<evidence type="ECO:0000256" key="6">
    <source>
        <dbReference type="ARBA" id="ARBA00022554"/>
    </source>
</evidence>
<evidence type="ECO:0000256" key="2">
    <source>
        <dbReference type="ARBA" id="ARBA00004651"/>
    </source>
</evidence>
<dbReference type="OrthoDB" id="6500128at2759"/>
<feature type="transmembrane region" description="Helical" evidence="17">
    <location>
        <begin position="590"/>
        <end position="622"/>
    </location>
</feature>
<dbReference type="Gene3D" id="3.40.50.300">
    <property type="entry name" value="P-loop containing nucleotide triphosphate hydrolases"/>
    <property type="match status" value="2"/>
</dbReference>
<dbReference type="CDD" id="cd03250">
    <property type="entry name" value="ABCC_MRP_domain1"/>
    <property type="match status" value="1"/>
</dbReference>
<gene>
    <name evidence="20" type="ORF">BOX15_Mlig016190g1</name>
</gene>
<evidence type="ECO:0000256" key="10">
    <source>
        <dbReference type="ARBA" id="ARBA00022840"/>
    </source>
</evidence>
<accession>A0A267GTI5</accession>
<evidence type="ECO:0000256" key="12">
    <source>
        <dbReference type="ARBA" id="ARBA00022989"/>
    </source>
</evidence>
<feature type="domain" description="ABC transporter" evidence="18">
    <location>
        <begin position="1345"/>
        <end position="1579"/>
    </location>
</feature>
<dbReference type="CDD" id="cd18603">
    <property type="entry name" value="ABC_6TM_MRP1_2_3_6_D2_like"/>
    <property type="match status" value="1"/>
</dbReference>
<feature type="transmembrane region" description="Helical" evidence="17">
    <location>
        <begin position="52"/>
        <end position="71"/>
    </location>
</feature>
<keyword evidence="12 17" id="KW-1133">Transmembrane helix</keyword>
<keyword evidence="13 17" id="KW-0472">Membrane</keyword>
<dbReference type="PROSITE" id="PS50893">
    <property type="entry name" value="ABC_TRANSPORTER_2"/>
    <property type="match status" value="2"/>
</dbReference>
<evidence type="ECO:0000256" key="5">
    <source>
        <dbReference type="ARBA" id="ARBA00022475"/>
    </source>
</evidence>
<dbReference type="EC" id="7.6.2.3" evidence="14"/>
<feature type="transmembrane region" description="Helical" evidence="17">
    <location>
        <begin position="124"/>
        <end position="142"/>
    </location>
</feature>
<keyword evidence="5" id="KW-1003">Cell membrane</keyword>
<keyword evidence="9" id="KW-0547">Nucleotide-binding</keyword>
<dbReference type="InterPro" id="IPR036640">
    <property type="entry name" value="ABC1_TM_sf"/>
</dbReference>
<dbReference type="FunFam" id="3.40.50.300:FF:000293">
    <property type="entry name" value="ATP binding cassette subfamily C member 1"/>
    <property type="match status" value="1"/>
</dbReference>
<name>A0A267GTI5_9PLAT</name>
<dbReference type="GO" id="GO:0005524">
    <property type="term" value="F:ATP binding"/>
    <property type="evidence" value="ECO:0007669"/>
    <property type="project" value="UniProtKB-KW"/>
</dbReference>
<keyword evidence="8" id="KW-0677">Repeat</keyword>
<feature type="transmembrane region" description="Helical" evidence="17">
    <location>
        <begin position="12"/>
        <end position="32"/>
    </location>
</feature>
<dbReference type="Pfam" id="PF00664">
    <property type="entry name" value="ABC_membrane"/>
    <property type="match status" value="2"/>
</dbReference>
<feature type="transmembrane region" description="Helical" evidence="17">
    <location>
        <begin position="518"/>
        <end position="539"/>
    </location>
</feature>
<dbReference type="SUPFAM" id="SSF90123">
    <property type="entry name" value="ABC transporter transmembrane region"/>
    <property type="match status" value="2"/>
</dbReference>
<dbReference type="STRING" id="282301.A0A267GTI5"/>
<comment type="catalytic activity">
    <reaction evidence="15">
        <text>leukotriene C4(in) + ATP + H2O = leukotriene C4(out) + ADP + phosphate + H(+)</text>
        <dbReference type="Rhea" id="RHEA:38963"/>
        <dbReference type="ChEBI" id="CHEBI:15377"/>
        <dbReference type="ChEBI" id="CHEBI:15378"/>
        <dbReference type="ChEBI" id="CHEBI:30616"/>
        <dbReference type="ChEBI" id="CHEBI:43474"/>
        <dbReference type="ChEBI" id="CHEBI:57973"/>
        <dbReference type="ChEBI" id="CHEBI:456216"/>
    </reaction>
    <physiologicalReaction direction="left-to-right" evidence="15">
        <dbReference type="Rhea" id="RHEA:38964"/>
    </physiologicalReaction>
</comment>
<dbReference type="PROSITE" id="PS50929">
    <property type="entry name" value="ABC_TM1F"/>
    <property type="match status" value="2"/>
</dbReference>
<dbReference type="Pfam" id="PF00005">
    <property type="entry name" value="ABC_tran"/>
    <property type="match status" value="2"/>
</dbReference>
<evidence type="ECO:0000256" key="3">
    <source>
        <dbReference type="ARBA" id="ARBA00009726"/>
    </source>
</evidence>
<feature type="transmembrane region" description="Helical" evidence="17">
    <location>
        <begin position="634"/>
        <end position="659"/>
    </location>
</feature>
<dbReference type="InterPro" id="IPR017871">
    <property type="entry name" value="ABC_transporter-like_CS"/>
</dbReference>
<comment type="caution">
    <text evidence="20">The sequence shown here is derived from an EMBL/GenBank/DDBJ whole genome shotgun (WGS) entry which is preliminary data.</text>
</comment>
<feature type="transmembrane region" description="Helical" evidence="17">
    <location>
        <begin position="1145"/>
        <end position="1162"/>
    </location>
</feature>
<dbReference type="InterPro" id="IPR027417">
    <property type="entry name" value="P-loop_NTPase"/>
</dbReference>
<dbReference type="GO" id="GO:0005886">
    <property type="term" value="C:plasma membrane"/>
    <property type="evidence" value="ECO:0007669"/>
    <property type="project" value="UniProtKB-SubCell"/>
</dbReference>
<reference evidence="20 21" key="1">
    <citation type="submission" date="2017-06" db="EMBL/GenBank/DDBJ databases">
        <title>A platform for efficient transgenesis in Macrostomum lignano, a flatworm model organism for stem cell research.</title>
        <authorList>
            <person name="Berezikov E."/>
        </authorList>
    </citation>
    <scope>NUCLEOTIDE SEQUENCE [LARGE SCALE GENOMIC DNA]</scope>
    <source>
        <strain evidence="20">DV1</strain>
        <tissue evidence="20">Whole organism</tissue>
    </source>
</reference>
<dbReference type="GO" id="GO:0016887">
    <property type="term" value="F:ATP hydrolysis activity"/>
    <property type="evidence" value="ECO:0007669"/>
    <property type="project" value="InterPro"/>
</dbReference>
<dbReference type="FunFam" id="3.40.50.300:FF:000074">
    <property type="entry name" value="Multidrug resistance-associated protein 5 isoform 1"/>
    <property type="match status" value="1"/>
</dbReference>
<dbReference type="Proteomes" id="UP000215902">
    <property type="component" value="Unassembled WGS sequence"/>
</dbReference>
<dbReference type="FunFam" id="1.20.1560.10:FF:000020">
    <property type="entry name" value="ABC metal ion transporter"/>
    <property type="match status" value="1"/>
</dbReference>
<dbReference type="PANTHER" id="PTHR24223:SF443">
    <property type="entry name" value="MULTIDRUG-RESISTANCE LIKE PROTEIN 1, ISOFORM I"/>
    <property type="match status" value="1"/>
</dbReference>
<evidence type="ECO:0000256" key="11">
    <source>
        <dbReference type="ARBA" id="ARBA00022967"/>
    </source>
</evidence>
<evidence type="ECO:0000256" key="8">
    <source>
        <dbReference type="ARBA" id="ARBA00022737"/>
    </source>
</evidence>
<evidence type="ECO:0000256" key="1">
    <source>
        <dbReference type="ARBA" id="ARBA00004128"/>
    </source>
</evidence>
<feature type="domain" description="ABC transporter" evidence="18">
    <location>
        <begin position="698"/>
        <end position="920"/>
    </location>
</feature>
<evidence type="ECO:0000256" key="14">
    <source>
        <dbReference type="ARBA" id="ARBA00024220"/>
    </source>
</evidence>
<evidence type="ECO:0000256" key="15">
    <source>
        <dbReference type="ARBA" id="ARBA00047523"/>
    </source>
</evidence>
<evidence type="ECO:0000256" key="4">
    <source>
        <dbReference type="ARBA" id="ARBA00022448"/>
    </source>
</evidence>
<dbReference type="Gene3D" id="1.20.1560.10">
    <property type="entry name" value="ABC transporter type 1, transmembrane domain"/>
    <property type="match status" value="2"/>
</dbReference>
<dbReference type="InterPro" id="IPR003593">
    <property type="entry name" value="AAA+_ATPase"/>
</dbReference>
<dbReference type="SMART" id="SM00382">
    <property type="entry name" value="AAA"/>
    <property type="match status" value="2"/>
</dbReference>
<feature type="region of interest" description="Disordered" evidence="16">
    <location>
        <begin position="954"/>
        <end position="977"/>
    </location>
</feature>
<feature type="transmembrane region" description="Helical" evidence="17">
    <location>
        <begin position="372"/>
        <end position="393"/>
    </location>
</feature>
<dbReference type="FunFam" id="1.20.1560.10:FF:000001">
    <property type="entry name" value="ATP-binding cassette subfamily C member 1"/>
    <property type="match status" value="1"/>
</dbReference>
<dbReference type="PANTHER" id="PTHR24223">
    <property type="entry name" value="ATP-BINDING CASSETTE SUB-FAMILY C"/>
    <property type="match status" value="1"/>
</dbReference>
<protein>
    <recommendedName>
        <fullName evidence="14">ABC-type glutathione-S-conjugate transporter</fullName>
        <ecNumber evidence="14">7.6.2.3</ecNumber>
    </recommendedName>
</protein>
<dbReference type="CDD" id="cd03244">
    <property type="entry name" value="ABCC_MRP_domain2"/>
    <property type="match status" value="1"/>
</dbReference>
<dbReference type="CDD" id="cd18595">
    <property type="entry name" value="ABC_6TM_MRP1_2_3_6_D1_like"/>
    <property type="match status" value="1"/>
</dbReference>
<evidence type="ECO:0000256" key="16">
    <source>
        <dbReference type="SAM" id="MobiDB-lite"/>
    </source>
</evidence>
<feature type="transmembrane region" description="Helical" evidence="17">
    <location>
        <begin position="1258"/>
        <end position="1277"/>
    </location>
</feature>
<evidence type="ECO:0000256" key="13">
    <source>
        <dbReference type="ARBA" id="ARBA00023136"/>
    </source>
</evidence>
<evidence type="ECO:0000259" key="18">
    <source>
        <dbReference type="PROSITE" id="PS50893"/>
    </source>
</evidence>
<feature type="transmembrane region" description="Helical" evidence="17">
    <location>
        <begin position="492"/>
        <end position="512"/>
    </location>
</feature>
<keyword evidence="7 17" id="KW-0812">Transmembrane</keyword>